<keyword evidence="1" id="KW-0808">Transferase</keyword>
<reference evidence="2" key="1">
    <citation type="journal article" date="2022" name="Environ. Microbiol.">
        <title>Functional analysis, diversity, and distribution of carbendazim hydrolases MheI and CbmA, responsible for the initial step in carbendazim degradation.</title>
        <authorList>
            <person name="Zhang M."/>
            <person name="Bai X."/>
            <person name="Li Q."/>
            <person name="Zhang L."/>
            <person name="Zhu Q."/>
            <person name="Gao S."/>
            <person name="Ke Z."/>
            <person name="Jiang M."/>
            <person name="Hu J."/>
            <person name="Qiu J."/>
            <person name="Hong Q."/>
        </authorList>
    </citation>
    <scope>NUCLEOTIDE SEQUENCE [LARGE SCALE GENOMIC DNA]</scope>
    <source>
        <strain evidence="2">djl-6</strain>
    </source>
</reference>
<dbReference type="RefSeq" id="WP_082893240.1">
    <property type="nucleotide sequence ID" value="NZ_CP096567.1"/>
</dbReference>
<dbReference type="Pfam" id="PF02515">
    <property type="entry name" value="CoA_transf_3"/>
    <property type="match status" value="1"/>
</dbReference>
<dbReference type="Gene3D" id="3.30.1540.10">
    <property type="entry name" value="formyl-coa transferase, domain 3"/>
    <property type="match status" value="1"/>
</dbReference>
<dbReference type="PANTHER" id="PTHR48228:SF5">
    <property type="entry name" value="ALPHA-METHYLACYL-COA RACEMASE"/>
    <property type="match status" value="1"/>
</dbReference>
<evidence type="ECO:0000313" key="1">
    <source>
        <dbReference type="EMBL" id="UPU46501.1"/>
    </source>
</evidence>
<gene>
    <name evidence="1" type="ORF">M0639_32670</name>
</gene>
<protein>
    <submittedName>
        <fullName evidence="1">CoA transferase</fullName>
    </submittedName>
</protein>
<dbReference type="Gene3D" id="3.40.50.10540">
    <property type="entry name" value="Crotonobetainyl-coa:carnitine coa-transferase, domain 1"/>
    <property type="match status" value="1"/>
</dbReference>
<dbReference type="EMBL" id="CP096567">
    <property type="protein sequence ID" value="UPU46501.1"/>
    <property type="molecule type" value="Genomic_DNA"/>
</dbReference>
<dbReference type="GO" id="GO:0016740">
    <property type="term" value="F:transferase activity"/>
    <property type="evidence" value="ECO:0007669"/>
    <property type="project" value="UniProtKB-KW"/>
</dbReference>
<keyword evidence="2" id="KW-1185">Reference proteome</keyword>
<proteinExistence type="predicted"/>
<dbReference type="SUPFAM" id="SSF89796">
    <property type="entry name" value="CoA-transferase family III (CaiB/BaiF)"/>
    <property type="match status" value="1"/>
</dbReference>
<dbReference type="PANTHER" id="PTHR48228">
    <property type="entry name" value="SUCCINYL-COA--D-CITRAMALATE COA-TRANSFERASE"/>
    <property type="match status" value="1"/>
</dbReference>
<evidence type="ECO:0000313" key="2">
    <source>
        <dbReference type="Proteomes" id="UP000831484"/>
    </source>
</evidence>
<keyword evidence="1" id="KW-0614">Plasmid</keyword>
<dbReference type="AlphaFoldDB" id="A0AB38RNL1"/>
<dbReference type="InterPro" id="IPR023606">
    <property type="entry name" value="CoA-Trfase_III_dom_1_sf"/>
</dbReference>
<accession>A0AB38RNL1</accession>
<sequence length="380" mass="40138">MNGPLRGLRVVELAGIGPGPHAAMMLSDLGADVVRVVRPSRPEGEYTTTSHVLRGRTTVLADLKISEDVERVRNLVALADVLIEGFRPGVAERLGLGPDEFTTSNPRLVYARMTGWGQSGPLANTAGHDINYISLTGALDAIGPAETPLPPLNLVGDYGGGSMFLVTGILAALHERHSSGIGQVVDAAMIDGISALVQPIHELRAIGQWKDSRAQNVLDGAAPFYRTYECSDGRFMAVGAVEPQFWALVMAGLGLDASSIPDRDDRSMWPELCTTLAAVFRKHDRDHWVDVFDGTDACVTPVLTFGEASAHPHITARGVLVGTGTDVVAASAPRFSRTAGRIAEGTPSSVVALDAAIDTWARWGSASGPQCTTVPVTSDS</sequence>
<name>A0AB38RNL1_RHOSG</name>
<dbReference type="InterPro" id="IPR003673">
    <property type="entry name" value="CoA-Trfase_fam_III"/>
</dbReference>
<dbReference type="InterPro" id="IPR050509">
    <property type="entry name" value="CoA-transferase_III"/>
</dbReference>
<geneLocation type="plasmid" evidence="1 2">
    <name>pdjl-6-4</name>
</geneLocation>
<dbReference type="InterPro" id="IPR044855">
    <property type="entry name" value="CoA-Trfase_III_dom3_sf"/>
</dbReference>
<organism evidence="1 2">
    <name type="scientific">Rhodococcus qingshengii JCM 15477</name>
    <dbReference type="NCBI Taxonomy" id="1303681"/>
    <lineage>
        <taxon>Bacteria</taxon>
        <taxon>Bacillati</taxon>
        <taxon>Actinomycetota</taxon>
        <taxon>Actinomycetes</taxon>
        <taxon>Mycobacteriales</taxon>
        <taxon>Nocardiaceae</taxon>
        <taxon>Rhodococcus</taxon>
        <taxon>Rhodococcus erythropolis group</taxon>
    </lineage>
</organism>
<dbReference type="Proteomes" id="UP000831484">
    <property type="component" value="Plasmid pdjl-6-4"/>
</dbReference>